<dbReference type="eggNOG" id="COG3587">
    <property type="taxonomic scope" value="Bacteria"/>
</dbReference>
<sequence>MGDMKFKFTIQPYQTEAVESVVSIFSGQPFNDHFTYRRDIEIQRTILNANMSDEELYMGFANARVQLDGSQLLANIRSIQNRNNIKTSDTLTTKLGCCSLDVEMETGTGKTYVYIKTMFELNKRYGWNKFIVVVPSIAIREGVRKSFSVMQEHFHEHYGKKARFFVYDSKNLSEIDNFSQSADIHVMIINTQAFNSSFNAEKNVEGRKGDAAARIIFSRRDDFGSRRPIDIIAANNPIIIMDEPQKMGGDKTQAALKQFKPLFVLNYSATHKQHHELVYVLDALDAYNKRLVKRIEVKGFDIKNLRGTDSYLYLASIVISPKKPPMARIEFEIGYEKSINRETRLLGVDDDLYALSKNMGQYRGYHISEIDPVRGIVTFTNGEVIHAGEVRGDVSEADLRRVQIRETIRSHFEKEKELYNRGIKVLSLFFIDEVAKYRRYDEDGNEINSEYGEIFEQEYIDILNEYLTLFDTPYEQYLRSIDVHQTHAGYFSIDKKGHKVDGTLKRGSDESDDISAYDLILKDKERLLSFDTPVRFIFSHSALREGWDNPNVFQICTLKHGGSSPTQKRQEVGRGLRLCVNQHGDRMDGDALGNLVQQINQLTVIAADGYKDFVADLQRGIREDLYERPTKATAEYFTGKTLVLDGLDVTVSEKQGKDIYRYLIKNDYIDEDDRVTDKYRADLANGVLAPLPESCTEISEGVHALVQSIYDEHALDDMISNGHDTKIQENALNDNFYKKEFQTLWNYINHQYAYTVEFDSEELIGKAIAHLDEKMFVAKLQYTVTSGTQGQELNADTLKSGAGFSTDKSKTYTLERAAGSSVTYDLIGEVAEGAKLTRRSAAKILTGIKPTTYAYYRNNPEEFISKAIRLILEQKATMIVDHISYNQTDGTYDSAIFTAEKNSDFSKAFHAKKHIQDYVFTDGYAKDGQSIERQFAEAMDVADEVCVYAKLPKGFSIPTPVGNYSPDWAIAFHKGTVKHIFFIAETKGTMESLNLKPIEQAKIKCAKRLFAMLSKEDVVYHEVDSYQHLLNIMEKL</sequence>
<dbReference type="PROSITE" id="PS51192">
    <property type="entry name" value="HELICASE_ATP_BIND_1"/>
    <property type="match status" value="1"/>
</dbReference>
<dbReference type="SUPFAM" id="SSF52540">
    <property type="entry name" value="P-loop containing nucleoside triphosphate hydrolases"/>
    <property type="match status" value="2"/>
</dbReference>
<dbReference type="GO" id="GO:0005524">
    <property type="term" value="F:ATP binding"/>
    <property type="evidence" value="ECO:0007669"/>
    <property type="project" value="InterPro"/>
</dbReference>
<gene>
    <name evidence="2" type="ORF">RUMCAL_02633</name>
</gene>
<reference evidence="2 3" key="1">
    <citation type="submission" date="2013-07" db="EMBL/GenBank/DDBJ databases">
        <authorList>
            <person name="Weinstock G."/>
            <person name="Sodergren E."/>
            <person name="Wylie T."/>
            <person name="Fulton L."/>
            <person name="Fulton R."/>
            <person name="Fronick C."/>
            <person name="O'Laughlin M."/>
            <person name="Godfrey J."/>
            <person name="Miner T."/>
            <person name="Herter B."/>
            <person name="Appelbaum E."/>
            <person name="Cordes M."/>
            <person name="Lek S."/>
            <person name="Wollam A."/>
            <person name="Pepin K.H."/>
            <person name="Palsikar V.B."/>
            <person name="Mitreva M."/>
            <person name="Wilson R.K."/>
        </authorList>
    </citation>
    <scope>NUCLEOTIDE SEQUENCE [LARGE SCALE GENOMIC DNA]</scope>
    <source>
        <strain evidence="2 3">ATCC 27760</strain>
    </source>
</reference>
<dbReference type="Gene3D" id="3.40.50.300">
    <property type="entry name" value="P-loop containing nucleotide triphosphate hydrolases"/>
    <property type="match status" value="1"/>
</dbReference>
<dbReference type="InterPro" id="IPR006935">
    <property type="entry name" value="Helicase/UvrB_N"/>
</dbReference>
<dbReference type="EMBL" id="AWVF01000321">
    <property type="protein sequence ID" value="ERJ91294.1"/>
    <property type="molecule type" value="Genomic_DNA"/>
</dbReference>
<dbReference type="Pfam" id="PF19778">
    <property type="entry name" value="RE_endonuc"/>
    <property type="match status" value="1"/>
</dbReference>
<organism evidence="2 3">
    <name type="scientific">Ruminococcus callidus ATCC 27760</name>
    <dbReference type="NCBI Taxonomy" id="411473"/>
    <lineage>
        <taxon>Bacteria</taxon>
        <taxon>Bacillati</taxon>
        <taxon>Bacillota</taxon>
        <taxon>Clostridia</taxon>
        <taxon>Eubacteriales</taxon>
        <taxon>Oscillospiraceae</taxon>
        <taxon>Ruminococcus</taxon>
    </lineage>
</organism>
<evidence type="ECO:0000313" key="3">
    <source>
        <dbReference type="Proteomes" id="UP000016662"/>
    </source>
</evidence>
<dbReference type="HOGENOM" id="CLU_011799_0_0_9"/>
<dbReference type="STRING" id="411473.RUMCAL_02633"/>
<name>U2LP69_9FIRM</name>
<proteinExistence type="predicted"/>
<dbReference type="GO" id="GO:0015668">
    <property type="term" value="F:type III site-specific deoxyribonuclease activity"/>
    <property type="evidence" value="ECO:0007669"/>
    <property type="project" value="InterPro"/>
</dbReference>
<dbReference type="InterPro" id="IPR027417">
    <property type="entry name" value="P-loop_NTPase"/>
</dbReference>
<dbReference type="AlphaFoldDB" id="U2LP69"/>
<protein>
    <submittedName>
        <fullName evidence="2">Type III restriction enzyme, res subunit</fullName>
    </submittedName>
</protein>
<dbReference type="Pfam" id="PF04851">
    <property type="entry name" value="ResIII"/>
    <property type="match status" value="1"/>
</dbReference>
<dbReference type="GO" id="GO:0003677">
    <property type="term" value="F:DNA binding"/>
    <property type="evidence" value="ECO:0007669"/>
    <property type="project" value="InterPro"/>
</dbReference>
<dbReference type="InterPro" id="IPR045572">
    <property type="entry name" value="RE_endonuc_C"/>
</dbReference>
<keyword evidence="3" id="KW-1185">Reference proteome</keyword>
<dbReference type="PATRIC" id="fig|411473.3.peg.2203"/>
<feature type="domain" description="Helicase ATP-binding" evidence="1">
    <location>
        <begin position="91"/>
        <end position="289"/>
    </location>
</feature>
<dbReference type="Proteomes" id="UP000016662">
    <property type="component" value="Unassembled WGS sequence"/>
</dbReference>
<comment type="caution">
    <text evidence="2">The sequence shown here is derived from an EMBL/GenBank/DDBJ whole genome shotgun (WGS) entry which is preliminary data.</text>
</comment>
<evidence type="ECO:0000313" key="2">
    <source>
        <dbReference type="EMBL" id="ERJ91294.1"/>
    </source>
</evidence>
<evidence type="ECO:0000259" key="1">
    <source>
        <dbReference type="PROSITE" id="PS51192"/>
    </source>
</evidence>
<dbReference type="InterPro" id="IPR014001">
    <property type="entry name" value="Helicase_ATP-bd"/>
</dbReference>
<accession>U2LP69</accession>